<keyword evidence="2" id="KW-1185">Reference proteome</keyword>
<comment type="caution">
    <text evidence="1">The sequence shown here is derived from an EMBL/GenBank/DDBJ whole genome shotgun (WGS) entry which is preliminary data.</text>
</comment>
<proteinExistence type="predicted"/>
<sequence length="379" mass="41049">MPPENFGTGNARSENFRPEKICPEEIRPETIRVAQTVLPCRDLGAMLAFFTEKLGFRVSMIVPADAPAVAVIAGHGTILRLEQDAGAPASTLTLLLLCDGKPAAAEITAPDGTRIRFAEAQPAMVVPPGEQAFILSRNDDPAGWGTGRAGMQYRDLIPGRLGGRFIASHIRIPGSGPVPDYVHFHKIRFQMIFCKQGAAKLVYEDQGDPFWLEAGDCVLQPPEIRHRVLESRDHLEVVEIGCPAVHETFADHNMTLPTGRLLPERDFGGQRFVRHVAAETPWQGWLAPGFEARDTGIGKATQGLARVEVIRPVGRAGASLRHGGEFRFLFVLAGDATFRAPLYGDHHLKDGDSIVIPAGTDCDLAAADGAALLHVMLPD</sequence>
<dbReference type="Gene3D" id="3.10.180.10">
    <property type="entry name" value="2,3-Dihydroxybiphenyl 1,2-Dioxygenase, domain 1"/>
    <property type="match status" value="1"/>
</dbReference>
<accession>A0A4R6WUP1</accession>
<gene>
    <name evidence="1" type="ORF">A8950_0404</name>
</gene>
<dbReference type="Proteomes" id="UP000295783">
    <property type="component" value="Unassembled WGS sequence"/>
</dbReference>
<dbReference type="SUPFAM" id="SSF54593">
    <property type="entry name" value="Glyoxalase/Bleomycin resistance protein/Dihydroxybiphenyl dioxygenase"/>
    <property type="match status" value="1"/>
</dbReference>
<name>A0A4R6WUP1_9PROT</name>
<dbReference type="RefSeq" id="WP_133611902.1">
    <property type="nucleotide sequence ID" value="NZ_SNYW01000006.1"/>
</dbReference>
<dbReference type="Gene3D" id="2.60.120.10">
    <property type="entry name" value="Jelly Rolls"/>
    <property type="match status" value="2"/>
</dbReference>
<dbReference type="EMBL" id="SNYW01000006">
    <property type="protein sequence ID" value="TDQ83860.1"/>
    <property type="molecule type" value="Genomic_DNA"/>
</dbReference>
<dbReference type="InterPro" id="IPR011051">
    <property type="entry name" value="RmlC_Cupin_sf"/>
</dbReference>
<dbReference type="AlphaFoldDB" id="A0A4R6WUP1"/>
<organism evidence="1 2">
    <name type="scientific">Dongia mobilis</name>
    <dbReference type="NCBI Taxonomy" id="578943"/>
    <lineage>
        <taxon>Bacteria</taxon>
        <taxon>Pseudomonadati</taxon>
        <taxon>Pseudomonadota</taxon>
        <taxon>Alphaproteobacteria</taxon>
        <taxon>Rhodospirillales</taxon>
        <taxon>Dongiaceae</taxon>
        <taxon>Dongia</taxon>
    </lineage>
</organism>
<dbReference type="InterPro" id="IPR014710">
    <property type="entry name" value="RmlC-like_jellyroll"/>
</dbReference>
<evidence type="ECO:0008006" key="3">
    <source>
        <dbReference type="Google" id="ProtNLM"/>
    </source>
</evidence>
<evidence type="ECO:0000313" key="1">
    <source>
        <dbReference type="EMBL" id="TDQ83860.1"/>
    </source>
</evidence>
<evidence type="ECO:0000313" key="2">
    <source>
        <dbReference type="Proteomes" id="UP000295783"/>
    </source>
</evidence>
<dbReference type="SUPFAM" id="SSF51182">
    <property type="entry name" value="RmlC-like cupins"/>
    <property type="match status" value="2"/>
</dbReference>
<dbReference type="InterPro" id="IPR029068">
    <property type="entry name" value="Glyas_Bleomycin-R_OHBP_Dase"/>
</dbReference>
<reference evidence="1 2" key="1">
    <citation type="submission" date="2019-03" db="EMBL/GenBank/DDBJ databases">
        <title>Genomic Encyclopedia of Type Strains, Phase III (KMG-III): the genomes of soil and plant-associated and newly described type strains.</title>
        <authorList>
            <person name="Whitman W."/>
        </authorList>
    </citation>
    <scope>NUCLEOTIDE SEQUENCE [LARGE SCALE GENOMIC DNA]</scope>
    <source>
        <strain evidence="1 2">CGMCC 1.7660</strain>
    </source>
</reference>
<protein>
    <recommendedName>
        <fullName evidence="3">Quercetin dioxygenase-like cupin family protein</fullName>
    </recommendedName>
</protein>
<dbReference type="OrthoDB" id="4762975at2"/>